<reference evidence="2 3" key="1">
    <citation type="journal article" date="2011" name="Biochem. Biophys. Res. Commun.">
        <title>Increased number of Arginine-based salt bridges contributes to the thermotolerance of thermotolerant acetic acid bacteria, Acetobacter tropicalis SKU1100.</title>
        <authorList>
            <person name="Matsutani M."/>
            <person name="Hirakawa H."/>
            <person name="Nishikura M."/>
            <person name="Soemphol W."/>
            <person name="Ali I.A.I."/>
            <person name="Yakushi T."/>
            <person name="Matsushita K."/>
        </authorList>
    </citation>
    <scope>NUCLEOTIDE SEQUENCE [LARGE SCALE GENOMIC DNA]</scope>
    <source>
        <strain evidence="2 3">NBRC 101654</strain>
    </source>
</reference>
<protein>
    <submittedName>
        <fullName evidence="2">Uncharacterized protein</fullName>
    </submittedName>
</protein>
<accession>F7VAS8</accession>
<evidence type="ECO:0000256" key="1">
    <source>
        <dbReference type="SAM" id="MobiDB-lite"/>
    </source>
</evidence>
<feature type="region of interest" description="Disordered" evidence="1">
    <location>
        <begin position="1"/>
        <end position="35"/>
    </location>
</feature>
<dbReference type="Proteomes" id="UP000004319">
    <property type="component" value="Unassembled WGS sequence"/>
</dbReference>
<proteinExistence type="predicted"/>
<organism evidence="2 3">
    <name type="scientific">Acetobacter tropicalis NBRC 101654</name>
    <dbReference type="NCBI Taxonomy" id="749388"/>
    <lineage>
        <taxon>Bacteria</taxon>
        <taxon>Pseudomonadati</taxon>
        <taxon>Pseudomonadota</taxon>
        <taxon>Alphaproteobacteria</taxon>
        <taxon>Acetobacterales</taxon>
        <taxon>Acetobacteraceae</taxon>
        <taxon>Acetobacter</taxon>
    </lineage>
</organism>
<evidence type="ECO:0000313" key="2">
    <source>
        <dbReference type="EMBL" id="GAA07473.1"/>
    </source>
</evidence>
<feature type="compositionally biased region" description="Basic and acidic residues" evidence="1">
    <location>
        <begin position="23"/>
        <end position="35"/>
    </location>
</feature>
<dbReference type="AlphaFoldDB" id="F7VAS8"/>
<sequence>MAELPTHPAQHDVTLPLTKPAHRRADKERIKQGKAHHEETTFFMGQFRLARRTRYRWHISAHRDLAV</sequence>
<evidence type="ECO:0000313" key="3">
    <source>
        <dbReference type="Proteomes" id="UP000004319"/>
    </source>
</evidence>
<gene>
    <name evidence="2" type="ORF">ATPR_0477</name>
</gene>
<name>F7VAS8_9PROT</name>
<dbReference type="EMBL" id="BABS01000008">
    <property type="protein sequence ID" value="GAA07473.1"/>
    <property type="molecule type" value="Genomic_DNA"/>
</dbReference>
<comment type="caution">
    <text evidence="2">The sequence shown here is derived from an EMBL/GenBank/DDBJ whole genome shotgun (WGS) entry which is preliminary data.</text>
</comment>